<dbReference type="EMBL" id="JASCZI010152545">
    <property type="protein sequence ID" value="MED6176312.1"/>
    <property type="molecule type" value="Genomic_DNA"/>
</dbReference>
<keyword evidence="2" id="KW-1185">Reference proteome</keyword>
<protein>
    <submittedName>
        <fullName evidence="1">Uncharacterized protein</fullName>
    </submittedName>
</protein>
<gene>
    <name evidence="1" type="ORF">PIB30_086947</name>
</gene>
<organism evidence="1 2">
    <name type="scientific">Stylosanthes scabra</name>
    <dbReference type="NCBI Taxonomy" id="79078"/>
    <lineage>
        <taxon>Eukaryota</taxon>
        <taxon>Viridiplantae</taxon>
        <taxon>Streptophyta</taxon>
        <taxon>Embryophyta</taxon>
        <taxon>Tracheophyta</taxon>
        <taxon>Spermatophyta</taxon>
        <taxon>Magnoliopsida</taxon>
        <taxon>eudicotyledons</taxon>
        <taxon>Gunneridae</taxon>
        <taxon>Pentapetalae</taxon>
        <taxon>rosids</taxon>
        <taxon>fabids</taxon>
        <taxon>Fabales</taxon>
        <taxon>Fabaceae</taxon>
        <taxon>Papilionoideae</taxon>
        <taxon>50 kb inversion clade</taxon>
        <taxon>dalbergioids sensu lato</taxon>
        <taxon>Dalbergieae</taxon>
        <taxon>Pterocarpus clade</taxon>
        <taxon>Stylosanthes</taxon>
    </lineage>
</organism>
<proteinExistence type="predicted"/>
<evidence type="ECO:0000313" key="2">
    <source>
        <dbReference type="Proteomes" id="UP001341840"/>
    </source>
</evidence>
<name>A0ABU6VSF0_9FABA</name>
<accession>A0ABU6VSF0</accession>
<comment type="caution">
    <text evidence="1">The sequence shown here is derived from an EMBL/GenBank/DDBJ whole genome shotgun (WGS) entry which is preliminary data.</text>
</comment>
<evidence type="ECO:0000313" key="1">
    <source>
        <dbReference type="EMBL" id="MED6176312.1"/>
    </source>
</evidence>
<reference evidence="1 2" key="1">
    <citation type="journal article" date="2023" name="Plants (Basel)">
        <title>Bridging the Gap: Combining Genomics and Transcriptomics Approaches to Understand Stylosanthes scabra, an Orphan Legume from the Brazilian Caatinga.</title>
        <authorList>
            <person name="Ferreira-Neto J.R.C."/>
            <person name="da Silva M.D."/>
            <person name="Binneck E."/>
            <person name="de Melo N.F."/>
            <person name="da Silva R.H."/>
            <person name="de Melo A.L.T.M."/>
            <person name="Pandolfi V."/>
            <person name="Bustamante F.O."/>
            <person name="Brasileiro-Vidal A.C."/>
            <person name="Benko-Iseppon A.M."/>
        </authorList>
    </citation>
    <scope>NUCLEOTIDE SEQUENCE [LARGE SCALE GENOMIC DNA]</scope>
    <source>
        <tissue evidence="1">Leaves</tissue>
    </source>
</reference>
<dbReference type="Proteomes" id="UP001341840">
    <property type="component" value="Unassembled WGS sequence"/>
</dbReference>
<sequence>MKAWQIGTQLDIQCDDEDTTLELLRREIKGQNRREELEVKTRTRQRKKLVKSQRIRGKGKVGCIKEMVIKYRPWFLGLVETKSSSITVNKVKRMWDAGDFDWEKVDSSEKAGEGSYVYGIRKCLQ</sequence>